<dbReference type="Proteomes" id="UP001521785">
    <property type="component" value="Unassembled WGS sequence"/>
</dbReference>
<dbReference type="SUPFAM" id="SSF51735">
    <property type="entry name" value="NAD(P)-binding Rossmann-fold domains"/>
    <property type="match status" value="1"/>
</dbReference>
<dbReference type="InterPro" id="IPR036291">
    <property type="entry name" value="NAD(P)-bd_dom_sf"/>
</dbReference>
<comment type="caution">
    <text evidence="2">The sequence shown here is derived from an EMBL/GenBank/DDBJ whole genome shotgun (WGS) entry which is preliminary data.</text>
</comment>
<evidence type="ECO:0000313" key="3">
    <source>
        <dbReference type="Proteomes" id="UP001521785"/>
    </source>
</evidence>
<evidence type="ECO:0000259" key="1">
    <source>
        <dbReference type="Pfam" id="PF01370"/>
    </source>
</evidence>
<dbReference type="EMBL" id="JAKJXO020000004">
    <property type="protein sequence ID" value="KAL1606849.1"/>
    <property type="molecule type" value="Genomic_DNA"/>
</dbReference>
<sequence>MTTGGTGYIGGDVLYRLFSHGVPRYSITCLVRDHEKAEQLSKSYPDVRIVEGDLDDVQLVEKEAREADIVTHLAATSHFPSSEAIVKGLTQPERSQEGYWIQISGATLLAADEIKDGRFGFATDKSYDDVKDIKDVHSMIAANPKRLVDNLIFAQDKINTALIVGPHIYGLGRGPSHIRSVRSERYDRCTPIMSSLIQVQAPEIARATLQLQEGFRLGEGKNNWSNIHVNDLSDLIASLVESAAKGETADGLWGKDGIYFPENGNMVSEAFSI</sequence>
<proteinExistence type="predicted"/>
<reference evidence="2 3" key="1">
    <citation type="submission" date="2024-02" db="EMBL/GenBank/DDBJ databases">
        <title>De novo assembly and annotation of 12 fungi associated with fruit tree decline syndrome in Ontario, Canada.</title>
        <authorList>
            <person name="Sulman M."/>
            <person name="Ellouze W."/>
            <person name="Ilyukhin E."/>
        </authorList>
    </citation>
    <scope>NUCLEOTIDE SEQUENCE [LARGE SCALE GENOMIC DNA]</scope>
    <source>
        <strain evidence="2 3">M42-189</strain>
    </source>
</reference>
<feature type="domain" description="NAD-dependent epimerase/dehydratase" evidence="1">
    <location>
        <begin position="3"/>
        <end position="83"/>
    </location>
</feature>
<name>A0ABR3RQX6_9PLEO</name>
<accession>A0ABR3RQX6</accession>
<keyword evidence="3" id="KW-1185">Reference proteome</keyword>
<organism evidence="2 3">
    <name type="scientific">Paraconiothyrium brasiliense</name>
    <dbReference type="NCBI Taxonomy" id="300254"/>
    <lineage>
        <taxon>Eukaryota</taxon>
        <taxon>Fungi</taxon>
        <taxon>Dikarya</taxon>
        <taxon>Ascomycota</taxon>
        <taxon>Pezizomycotina</taxon>
        <taxon>Dothideomycetes</taxon>
        <taxon>Pleosporomycetidae</taxon>
        <taxon>Pleosporales</taxon>
        <taxon>Massarineae</taxon>
        <taxon>Didymosphaeriaceae</taxon>
        <taxon>Paraconiothyrium</taxon>
    </lineage>
</organism>
<dbReference type="Gene3D" id="3.40.50.720">
    <property type="entry name" value="NAD(P)-binding Rossmann-like Domain"/>
    <property type="match status" value="1"/>
</dbReference>
<dbReference type="Pfam" id="PF01370">
    <property type="entry name" value="Epimerase"/>
    <property type="match status" value="1"/>
</dbReference>
<dbReference type="InterPro" id="IPR051783">
    <property type="entry name" value="NAD(P)-dependent_oxidoreduct"/>
</dbReference>
<dbReference type="PANTHER" id="PTHR48079:SF8">
    <property type="entry name" value="NAD(P)-BINDING DOMAIN-CONTAINING PROTEIN"/>
    <property type="match status" value="1"/>
</dbReference>
<dbReference type="InterPro" id="IPR001509">
    <property type="entry name" value="Epimerase_deHydtase"/>
</dbReference>
<protein>
    <recommendedName>
        <fullName evidence="1">NAD-dependent epimerase/dehydratase domain-containing protein</fullName>
    </recommendedName>
</protein>
<evidence type="ECO:0000313" key="2">
    <source>
        <dbReference type="EMBL" id="KAL1606849.1"/>
    </source>
</evidence>
<gene>
    <name evidence="2" type="ORF">SLS60_004258</name>
</gene>
<dbReference type="PANTHER" id="PTHR48079">
    <property type="entry name" value="PROTEIN YEEZ"/>
    <property type="match status" value="1"/>
</dbReference>